<gene>
    <name evidence="1" type="ORF">METZ01_LOCUS235987</name>
</gene>
<evidence type="ECO:0000313" key="1">
    <source>
        <dbReference type="EMBL" id="SVB83133.1"/>
    </source>
</evidence>
<dbReference type="SUPFAM" id="SSF48452">
    <property type="entry name" value="TPR-like"/>
    <property type="match status" value="1"/>
</dbReference>
<reference evidence="1" key="1">
    <citation type="submission" date="2018-05" db="EMBL/GenBank/DDBJ databases">
        <authorList>
            <person name="Lanie J.A."/>
            <person name="Ng W.-L."/>
            <person name="Kazmierczak K.M."/>
            <person name="Andrzejewski T.M."/>
            <person name="Davidsen T.M."/>
            <person name="Wayne K.J."/>
            <person name="Tettelin H."/>
            <person name="Glass J.I."/>
            <person name="Rusch D."/>
            <person name="Podicherti R."/>
            <person name="Tsui H.-C.T."/>
            <person name="Winkler M.E."/>
        </authorList>
    </citation>
    <scope>NUCLEOTIDE SEQUENCE</scope>
</reference>
<feature type="non-terminal residue" evidence="1">
    <location>
        <position position="104"/>
    </location>
</feature>
<dbReference type="Gene3D" id="1.25.40.10">
    <property type="entry name" value="Tetratricopeptide repeat domain"/>
    <property type="match status" value="1"/>
</dbReference>
<proteinExistence type="predicted"/>
<accession>A0A382H8P6</accession>
<dbReference type="PROSITE" id="PS51257">
    <property type="entry name" value="PROKAR_LIPOPROTEIN"/>
    <property type="match status" value="1"/>
</dbReference>
<dbReference type="PROSITE" id="PS50005">
    <property type="entry name" value="TPR"/>
    <property type="match status" value="1"/>
</dbReference>
<name>A0A382H8P6_9ZZZZ</name>
<dbReference type="InterPro" id="IPR019734">
    <property type="entry name" value="TPR_rpt"/>
</dbReference>
<organism evidence="1">
    <name type="scientific">marine metagenome</name>
    <dbReference type="NCBI Taxonomy" id="408172"/>
    <lineage>
        <taxon>unclassified sequences</taxon>
        <taxon>metagenomes</taxon>
        <taxon>ecological metagenomes</taxon>
    </lineage>
</organism>
<protein>
    <submittedName>
        <fullName evidence="1">Uncharacterized protein</fullName>
    </submittedName>
</protein>
<dbReference type="InterPro" id="IPR011990">
    <property type="entry name" value="TPR-like_helical_dom_sf"/>
</dbReference>
<dbReference type="AlphaFoldDB" id="A0A382H8P6"/>
<sequence length="104" mass="12300">MFPNSKLYLFLTIFYLGILGCASEELTSARLYIQQENWEKAEEFLVKALEVEPENAEIPYLLGKLIYAKRKEWNKMNEMFDRALKLDREKVILEGSTVKEYVEQ</sequence>
<dbReference type="EMBL" id="UINC01059571">
    <property type="protein sequence ID" value="SVB83133.1"/>
    <property type="molecule type" value="Genomic_DNA"/>
</dbReference>